<evidence type="ECO:0000256" key="3">
    <source>
        <dbReference type="SAM" id="SignalP"/>
    </source>
</evidence>
<dbReference type="SMART" id="SM00908">
    <property type="entry name" value="Gal-bind_lectin"/>
    <property type="match status" value="1"/>
</dbReference>
<name>A0A3B3RID2_9TELE</name>
<dbReference type="GO" id="GO:0043236">
    <property type="term" value="F:laminin binding"/>
    <property type="evidence" value="ECO:0007669"/>
    <property type="project" value="TreeGrafter"/>
</dbReference>
<dbReference type="Gene3D" id="2.60.120.200">
    <property type="match status" value="1"/>
</dbReference>
<dbReference type="PANTHER" id="PTHR11346">
    <property type="entry name" value="GALECTIN"/>
    <property type="match status" value="1"/>
</dbReference>
<dbReference type="AlphaFoldDB" id="A0A3B3RID2"/>
<feature type="domain" description="Galectin" evidence="4">
    <location>
        <begin position="34"/>
        <end position="165"/>
    </location>
</feature>
<dbReference type="SMART" id="SM00276">
    <property type="entry name" value="GLECT"/>
    <property type="match status" value="1"/>
</dbReference>
<feature type="chain" id="PRO_5017387486" description="Galectin" evidence="3">
    <location>
        <begin position="23"/>
        <end position="165"/>
    </location>
</feature>
<sequence>MCGYSGICVMPFILATLKCLGGRLTIHYVCFSQGVVVKNMSFKAGQTLKVSGVAKSEAADFAINIGRGEDDFALHLNPRFDAHGDQHTVVCNSYEGGSWCEEQRMDSFPFQQGGHFEILVTFNNQEFQISLPDGCAINFPNRLGDDKYNYFNFIGDIKIQSLEIK</sequence>
<evidence type="ECO:0000256" key="2">
    <source>
        <dbReference type="RuleBase" id="RU102079"/>
    </source>
</evidence>
<evidence type="ECO:0000256" key="1">
    <source>
        <dbReference type="ARBA" id="ARBA00022734"/>
    </source>
</evidence>
<keyword evidence="6" id="KW-1185">Reference proteome</keyword>
<organism evidence="5 6">
    <name type="scientific">Paramormyrops kingsleyae</name>
    <dbReference type="NCBI Taxonomy" id="1676925"/>
    <lineage>
        <taxon>Eukaryota</taxon>
        <taxon>Metazoa</taxon>
        <taxon>Chordata</taxon>
        <taxon>Craniata</taxon>
        <taxon>Vertebrata</taxon>
        <taxon>Euteleostomi</taxon>
        <taxon>Actinopterygii</taxon>
        <taxon>Neopterygii</taxon>
        <taxon>Teleostei</taxon>
        <taxon>Osteoglossocephala</taxon>
        <taxon>Osteoglossomorpha</taxon>
        <taxon>Osteoglossiformes</taxon>
        <taxon>Mormyridae</taxon>
        <taxon>Paramormyrops</taxon>
    </lineage>
</organism>
<dbReference type="GO" id="GO:0005615">
    <property type="term" value="C:extracellular space"/>
    <property type="evidence" value="ECO:0007669"/>
    <property type="project" value="TreeGrafter"/>
</dbReference>
<accession>A0A3B3RID2</accession>
<dbReference type="InterPro" id="IPR001079">
    <property type="entry name" value="Galectin_CRD"/>
</dbReference>
<dbReference type="PROSITE" id="PS51304">
    <property type="entry name" value="GALECTIN"/>
    <property type="match status" value="1"/>
</dbReference>
<evidence type="ECO:0000313" key="6">
    <source>
        <dbReference type="Proteomes" id="UP000261540"/>
    </source>
</evidence>
<evidence type="ECO:0000259" key="4">
    <source>
        <dbReference type="PROSITE" id="PS51304"/>
    </source>
</evidence>
<reference evidence="5" key="1">
    <citation type="submission" date="2025-08" db="UniProtKB">
        <authorList>
            <consortium name="Ensembl"/>
        </authorList>
    </citation>
    <scope>IDENTIFICATION</scope>
</reference>
<dbReference type="PANTHER" id="PTHR11346:SF112">
    <property type="entry name" value="GALECTIN"/>
    <property type="match status" value="1"/>
</dbReference>
<dbReference type="GeneTree" id="ENSGT00940000155025"/>
<evidence type="ECO:0000313" key="5">
    <source>
        <dbReference type="Ensembl" id="ENSPKIP00000018179.1"/>
    </source>
</evidence>
<keyword evidence="1 2" id="KW-0430">Lectin</keyword>
<dbReference type="SUPFAM" id="SSF49899">
    <property type="entry name" value="Concanavalin A-like lectins/glucanases"/>
    <property type="match status" value="1"/>
</dbReference>
<reference evidence="5" key="2">
    <citation type="submission" date="2025-09" db="UniProtKB">
        <authorList>
            <consortium name="Ensembl"/>
        </authorList>
    </citation>
    <scope>IDENTIFICATION</scope>
</reference>
<proteinExistence type="predicted"/>
<dbReference type="GO" id="GO:0016936">
    <property type="term" value="F:galactoside binding"/>
    <property type="evidence" value="ECO:0007669"/>
    <property type="project" value="TreeGrafter"/>
</dbReference>
<dbReference type="Pfam" id="PF00337">
    <property type="entry name" value="Gal-bind_lectin"/>
    <property type="match status" value="1"/>
</dbReference>
<dbReference type="InterPro" id="IPR013320">
    <property type="entry name" value="ConA-like_dom_sf"/>
</dbReference>
<keyword evidence="3" id="KW-0732">Signal</keyword>
<dbReference type="STRING" id="1676925.ENSPKIP00000018179"/>
<dbReference type="Ensembl" id="ENSPKIT00000042709.1">
    <property type="protein sequence ID" value="ENSPKIP00000018179.1"/>
    <property type="gene ID" value="ENSPKIG00000003833.1"/>
</dbReference>
<protein>
    <recommendedName>
        <fullName evidence="2">Galectin</fullName>
    </recommendedName>
</protein>
<dbReference type="InterPro" id="IPR044156">
    <property type="entry name" value="Galectin-like"/>
</dbReference>
<dbReference type="Proteomes" id="UP000261540">
    <property type="component" value="Unplaced"/>
</dbReference>
<dbReference type="GO" id="GO:0030246">
    <property type="term" value="F:carbohydrate binding"/>
    <property type="evidence" value="ECO:0007669"/>
    <property type="project" value="UniProtKB-UniRule"/>
</dbReference>
<feature type="signal peptide" evidence="3">
    <location>
        <begin position="1"/>
        <end position="22"/>
    </location>
</feature>
<dbReference type="FunFam" id="2.60.120.200:FF:000021">
    <property type="entry name" value="Galectin"/>
    <property type="match status" value="1"/>
</dbReference>
<dbReference type="CDD" id="cd00070">
    <property type="entry name" value="GLECT"/>
    <property type="match status" value="1"/>
</dbReference>